<evidence type="ECO:0000259" key="2">
    <source>
        <dbReference type="Pfam" id="PF03724"/>
    </source>
</evidence>
<evidence type="ECO:0000313" key="4">
    <source>
        <dbReference type="Proteomes" id="UP001156140"/>
    </source>
</evidence>
<keyword evidence="1" id="KW-0732">Signal</keyword>
<feature type="domain" description="DUF306" evidence="2">
    <location>
        <begin position="121"/>
        <end position="226"/>
    </location>
</feature>
<dbReference type="PANTHER" id="PTHR35535:SF1">
    <property type="entry name" value="HEAT SHOCK PROTEIN HSLJ"/>
    <property type="match status" value="1"/>
</dbReference>
<dbReference type="Gene3D" id="2.40.128.270">
    <property type="match status" value="1"/>
</dbReference>
<dbReference type="AlphaFoldDB" id="A0AA41QLW3"/>
<feature type="signal peptide" evidence="1">
    <location>
        <begin position="1"/>
        <end position="25"/>
    </location>
</feature>
<dbReference type="Proteomes" id="UP001156140">
    <property type="component" value="Unassembled WGS sequence"/>
</dbReference>
<accession>A0AA41QLW3</accession>
<dbReference type="InterPro" id="IPR038670">
    <property type="entry name" value="HslJ-like_sf"/>
</dbReference>
<name>A0AA41QLW3_9HYPH</name>
<feature type="chain" id="PRO_5041383915" evidence="1">
    <location>
        <begin position="26"/>
        <end position="230"/>
    </location>
</feature>
<evidence type="ECO:0000313" key="3">
    <source>
        <dbReference type="EMBL" id="MCI0127275.1"/>
    </source>
</evidence>
<sequence>MSKRIGVTLGGASLLLLCAMGAAQAASLTARGNEPSWRVDISDERIAFGMLDGESVTLEPAPAPTVSNGISVYSATTDQGAFALVVADKVCIDTMSGMPHPKTAIVISGERKLVGCGGEPADLLRGEWRVEEIGGKAIIAGSEPSLAFEADGSIHGNGSCNRFFGTFTLTGEGLTVSQVGATMMACDQGLMDQEHRLLQAFKTVGRFDVGDDGGVRLVGHDGRVLVKLGK</sequence>
<proteinExistence type="predicted"/>
<evidence type="ECO:0000256" key="1">
    <source>
        <dbReference type="SAM" id="SignalP"/>
    </source>
</evidence>
<reference evidence="3" key="1">
    <citation type="submission" date="2022-03" db="EMBL/GenBank/DDBJ databases">
        <title>The complete genome sequence of a Methyloterrigena soli.</title>
        <authorList>
            <person name="Zi Z."/>
        </authorList>
    </citation>
    <scope>NUCLEOTIDE SEQUENCE</scope>
    <source>
        <strain evidence="3">M48</strain>
    </source>
</reference>
<protein>
    <submittedName>
        <fullName evidence="3">META domain-containing protein</fullName>
    </submittedName>
</protein>
<dbReference type="Pfam" id="PF03724">
    <property type="entry name" value="META"/>
    <property type="match status" value="1"/>
</dbReference>
<dbReference type="InterPro" id="IPR053147">
    <property type="entry name" value="Hsp_HslJ-like"/>
</dbReference>
<gene>
    <name evidence="3" type="ORF">ML536_10610</name>
</gene>
<dbReference type="EMBL" id="JALAZD010000001">
    <property type="protein sequence ID" value="MCI0127275.1"/>
    <property type="molecule type" value="Genomic_DNA"/>
</dbReference>
<dbReference type="RefSeq" id="WP_281735857.1">
    <property type="nucleotide sequence ID" value="NZ_JAKETQ010000001.1"/>
</dbReference>
<organism evidence="3 4">
    <name type="scientific">Paradevosia shaoguanensis</name>
    <dbReference type="NCBI Taxonomy" id="1335043"/>
    <lineage>
        <taxon>Bacteria</taxon>
        <taxon>Pseudomonadati</taxon>
        <taxon>Pseudomonadota</taxon>
        <taxon>Alphaproteobacteria</taxon>
        <taxon>Hyphomicrobiales</taxon>
        <taxon>Devosiaceae</taxon>
        <taxon>Paradevosia</taxon>
    </lineage>
</organism>
<keyword evidence="4" id="KW-1185">Reference proteome</keyword>
<dbReference type="InterPro" id="IPR005184">
    <property type="entry name" value="DUF306_Meta_HslJ"/>
</dbReference>
<comment type="caution">
    <text evidence="3">The sequence shown here is derived from an EMBL/GenBank/DDBJ whole genome shotgun (WGS) entry which is preliminary data.</text>
</comment>
<dbReference type="PANTHER" id="PTHR35535">
    <property type="entry name" value="HEAT SHOCK PROTEIN HSLJ"/>
    <property type="match status" value="1"/>
</dbReference>